<dbReference type="InterPro" id="IPR014044">
    <property type="entry name" value="CAP_dom"/>
</dbReference>
<feature type="region of interest" description="Disordered" evidence="1">
    <location>
        <begin position="185"/>
        <end position="204"/>
    </location>
</feature>
<name>A0A0F7SLL5_PHARH</name>
<dbReference type="InterPro" id="IPR001283">
    <property type="entry name" value="CRISP-related"/>
</dbReference>
<evidence type="ECO:0000256" key="1">
    <source>
        <dbReference type="SAM" id="MobiDB-lite"/>
    </source>
</evidence>
<organism evidence="4">
    <name type="scientific">Phaffia rhodozyma</name>
    <name type="common">Yeast</name>
    <name type="synonym">Xanthophyllomyces dendrorhous</name>
    <dbReference type="NCBI Taxonomy" id="264483"/>
    <lineage>
        <taxon>Eukaryota</taxon>
        <taxon>Fungi</taxon>
        <taxon>Dikarya</taxon>
        <taxon>Basidiomycota</taxon>
        <taxon>Agaricomycotina</taxon>
        <taxon>Tremellomycetes</taxon>
        <taxon>Cystofilobasidiales</taxon>
        <taxon>Mrakiaceae</taxon>
        <taxon>Phaffia</taxon>
    </lineage>
</organism>
<dbReference type="GO" id="GO:0005576">
    <property type="term" value="C:extracellular region"/>
    <property type="evidence" value="ECO:0007669"/>
    <property type="project" value="InterPro"/>
</dbReference>
<dbReference type="SMART" id="SM00198">
    <property type="entry name" value="SCP"/>
    <property type="match status" value="1"/>
</dbReference>
<dbReference type="AlphaFoldDB" id="A0A0F7SLL5"/>
<accession>A0A0F7SLL5</accession>
<dbReference type="EMBL" id="LN483249">
    <property type="protein sequence ID" value="CDZ97892.1"/>
    <property type="molecule type" value="Genomic_DNA"/>
</dbReference>
<dbReference type="InterPro" id="IPR035940">
    <property type="entry name" value="CAP_sf"/>
</dbReference>
<feature type="signal peptide" evidence="2">
    <location>
        <begin position="1"/>
        <end position="20"/>
    </location>
</feature>
<dbReference type="InterPro" id="IPR018244">
    <property type="entry name" value="Allrgn_V5/Tpx1_CS"/>
</dbReference>
<sequence>MFVPFLTLATTLLVATSVQADMIRVRREDRYRHHHKHTHSDRIYRLHGVNATQLASIGLSGSATNETILVNGTLVDTICANDTRLVGNDTFGGSMNATLLESLCATNSSESIYSAPIPSAAYSSAPAEATMGSANQTIAEEEEIPFCDEEDDAAQLAPSSSQAHITPTSITAVVAAAAASIPTESSTTTATASQSSSAPASPSGATEADITAYLKAHNDFRSKYNARALTWDAKLAAYAQAWGDKCSFKHSGGQYGENLAAGTGNYPIASAVKAWTDEANTYDFSSGEYDHFTQVVWKSTTAVGCSASKCTDLDAFGANSGEATFYVCSYNPPGNYLGEFKDNVEGVTCASC</sequence>
<keyword evidence="2" id="KW-0732">Signal</keyword>
<dbReference type="SUPFAM" id="SSF55797">
    <property type="entry name" value="PR-1-like"/>
    <property type="match status" value="1"/>
</dbReference>
<reference evidence="4" key="1">
    <citation type="submission" date="2014-08" db="EMBL/GenBank/DDBJ databases">
        <authorList>
            <person name="Sharma Rahul"/>
            <person name="Thines Marco"/>
        </authorList>
    </citation>
    <scope>NUCLEOTIDE SEQUENCE</scope>
</reference>
<feature type="chain" id="PRO_5002522019" evidence="2">
    <location>
        <begin position="21"/>
        <end position="352"/>
    </location>
</feature>
<dbReference type="PRINTS" id="PR00837">
    <property type="entry name" value="V5TPXLIKE"/>
</dbReference>
<evidence type="ECO:0000256" key="2">
    <source>
        <dbReference type="SAM" id="SignalP"/>
    </source>
</evidence>
<protein>
    <submittedName>
        <fullName evidence="4">Defense-related protein containing SCP domain</fullName>
    </submittedName>
</protein>
<dbReference type="Pfam" id="PF00188">
    <property type="entry name" value="CAP"/>
    <property type="match status" value="1"/>
</dbReference>
<feature type="domain" description="SCP" evidence="3">
    <location>
        <begin position="208"/>
        <end position="338"/>
    </location>
</feature>
<dbReference type="Gene3D" id="3.40.33.10">
    <property type="entry name" value="CAP"/>
    <property type="match status" value="1"/>
</dbReference>
<dbReference type="PANTHER" id="PTHR10334">
    <property type="entry name" value="CYSTEINE-RICH SECRETORY PROTEIN-RELATED"/>
    <property type="match status" value="1"/>
</dbReference>
<evidence type="ECO:0000313" key="4">
    <source>
        <dbReference type="EMBL" id="CDZ97892.1"/>
    </source>
</evidence>
<proteinExistence type="predicted"/>
<evidence type="ECO:0000259" key="3">
    <source>
        <dbReference type="SMART" id="SM00198"/>
    </source>
</evidence>
<dbReference type="PROSITE" id="PS01010">
    <property type="entry name" value="CRISP_2"/>
    <property type="match status" value="1"/>
</dbReference>